<evidence type="ECO:0000256" key="1">
    <source>
        <dbReference type="SAM" id="Phobius"/>
    </source>
</evidence>
<keyword evidence="1" id="KW-0472">Membrane</keyword>
<dbReference type="AlphaFoldDB" id="A0A854XCH6"/>
<protein>
    <recommendedName>
        <fullName evidence="4">Transmembrane protein</fullName>
    </recommendedName>
</protein>
<name>A0A854XCH6_PSEFL</name>
<reference evidence="2 3" key="1">
    <citation type="submission" date="2017-09" db="EMBL/GenBank/DDBJ databases">
        <authorList>
            <person name="Haney C."/>
            <person name="Melnyk R."/>
        </authorList>
    </citation>
    <scope>NUCLEOTIDE SEQUENCE [LARGE SCALE GENOMIC DNA]</scope>
    <source>
        <strain evidence="2 3">CH229</strain>
    </source>
</reference>
<dbReference type="EMBL" id="NXHE01000003">
    <property type="protein sequence ID" value="PCM51163.1"/>
    <property type="molecule type" value="Genomic_DNA"/>
</dbReference>
<feature type="transmembrane region" description="Helical" evidence="1">
    <location>
        <begin position="42"/>
        <end position="62"/>
    </location>
</feature>
<reference evidence="2 3" key="2">
    <citation type="submission" date="2017-10" db="EMBL/GenBank/DDBJ databases">
        <title>Rhizosphere-associated Pseudomonas modulate jasmonic acid/salicylic acid antagonism to induce systemic resistance to herbivores at the cost of susceptibility to pathogens.</title>
        <authorList>
            <person name="Haney C.H."/>
            <person name="Wiesmann C.L."/>
            <person name="Shapiro L.R."/>
            <person name="O'Sullivan L.R."/>
            <person name="Khorasani S."/>
            <person name="Melnyk R.A."/>
            <person name="Xiao L."/>
            <person name="Bush J."/>
            <person name="Carrillo J."/>
            <person name="Pierce N.E."/>
            <person name="Ausubel F.M."/>
        </authorList>
    </citation>
    <scope>NUCLEOTIDE SEQUENCE [LARGE SCALE GENOMIC DNA]</scope>
    <source>
        <strain evidence="2 3">CH229</strain>
    </source>
</reference>
<dbReference type="Proteomes" id="UP000218643">
    <property type="component" value="Unassembled WGS sequence"/>
</dbReference>
<dbReference type="RefSeq" id="WP_096795142.1">
    <property type="nucleotide sequence ID" value="NZ_NXHE01000003.1"/>
</dbReference>
<evidence type="ECO:0008006" key="4">
    <source>
        <dbReference type="Google" id="ProtNLM"/>
    </source>
</evidence>
<gene>
    <name evidence="2" type="ORF">CP335_04345</name>
</gene>
<keyword evidence="1" id="KW-1133">Transmembrane helix</keyword>
<keyword evidence="1" id="KW-0812">Transmembrane</keyword>
<organism evidence="2 3">
    <name type="scientific">Pseudomonas fluorescens</name>
    <dbReference type="NCBI Taxonomy" id="294"/>
    <lineage>
        <taxon>Bacteria</taxon>
        <taxon>Pseudomonadati</taxon>
        <taxon>Pseudomonadota</taxon>
        <taxon>Gammaproteobacteria</taxon>
        <taxon>Pseudomonadales</taxon>
        <taxon>Pseudomonadaceae</taxon>
        <taxon>Pseudomonas</taxon>
    </lineage>
</organism>
<evidence type="ECO:0000313" key="2">
    <source>
        <dbReference type="EMBL" id="PCM51163.1"/>
    </source>
</evidence>
<accession>A0A854XCH6</accession>
<evidence type="ECO:0000313" key="3">
    <source>
        <dbReference type="Proteomes" id="UP000218643"/>
    </source>
</evidence>
<proteinExistence type="predicted"/>
<comment type="caution">
    <text evidence="2">The sequence shown here is derived from an EMBL/GenBank/DDBJ whole genome shotgun (WGS) entry which is preliminary data.</text>
</comment>
<sequence length="235" mass="26106">MIKIRRKITNPMTVIAIFAFISESSAAISLPFLDNAEREVYIWFLISFPFYLLLLFFLTLNFNYRSLYAPSDFDKDDSFLKSFEELKQPELHSCSPPARAFVVAGEVSAANGLEWTLSVQRVDLRQLPPCSAGESCPERPWIEHNIQLPKSIGTLCAIDVRRLGSAQAFNALAEHFPHLGKHSAKAVVFLTDSACDVLLKQIIPSLIKQSKKSGGAKLLVAYNVSTQSTTVLRGA</sequence>